<comment type="caution">
    <text evidence="9">The sequence shown here is derived from an EMBL/GenBank/DDBJ whole genome shotgun (WGS) entry which is preliminary data.</text>
</comment>
<comment type="catalytic activity">
    <reaction evidence="1 7">
        <text>Cleavage of hydrophobic, N-terminal signal or leader sequences from secreted and periplasmic proteins.</text>
        <dbReference type="EC" id="3.4.21.89"/>
    </reaction>
</comment>
<dbReference type="PROSITE" id="PS00761">
    <property type="entry name" value="SPASE_I_3"/>
    <property type="match status" value="1"/>
</dbReference>
<dbReference type="Gene3D" id="2.10.109.10">
    <property type="entry name" value="Umud Fragment, subunit A"/>
    <property type="match status" value="1"/>
</dbReference>
<evidence type="ECO:0000313" key="10">
    <source>
        <dbReference type="Proteomes" id="UP000240811"/>
    </source>
</evidence>
<comment type="similarity">
    <text evidence="2 7">Belongs to the peptidase S26 family.</text>
</comment>
<dbReference type="PROSITE" id="PS00760">
    <property type="entry name" value="SPASE_I_2"/>
    <property type="match status" value="1"/>
</dbReference>
<dbReference type="SUPFAM" id="SSF51306">
    <property type="entry name" value="LexA/Signal peptidase"/>
    <property type="match status" value="1"/>
</dbReference>
<dbReference type="GO" id="GO:0009003">
    <property type="term" value="F:signal peptidase activity"/>
    <property type="evidence" value="ECO:0007669"/>
    <property type="project" value="UniProtKB-EC"/>
</dbReference>
<dbReference type="GO" id="GO:0004252">
    <property type="term" value="F:serine-type endopeptidase activity"/>
    <property type="evidence" value="ECO:0007669"/>
    <property type="project" value="InterPro"/>
</dbReference>
<evidence type="ECO:0000313" key="9">
    <source>
        <dbReference type="EMBL" id="PTL86299.1"/>
    </source>
</evidence>
<reference evidence="10" key="1">
    <citation type="submission" date="2018-02" db="EMBL/GenBank/DDBJ databases">
        <title>Genome sequence of Candidatus Liberibacter europaeus.</title>
        <authorList>
            <person name="Frampton R.A."/>
            <person name="Thompson S.M."/>
            <person name="David C."/>
            <person name="Addison S.M."/>
            <person name="Smith G.R."/>
        </authorList>
    </citation>
    <scope>NUCLEOTIDE SEQUENCE [LARGE SCALE GENOMIC DNA]</scope>
</reference>
<dbReference type="GO" id="GO:0016020">
    <property type="term" value="C:membrane"/>
    <property type="evidence" value="ECO:0007669"/>
    <property type="project" value="UniProtKB-SubCell"/>
</dbReference>
<dbReference type="InterPro" id="IPR019758">
    <property type="entry name" value="Pept_S26A_signal_pept_1_CS"/>
</dbReference>
<keyword evidence="7" id="KW-0645">Protease</keyword>
<feature type="domain" description="Peptidase S26" evidence="8">
    <location>
        <begin position="13"/>
        <end position="219"/>
    </location>
</feature>
<feature type="active site" evidence="6">
    <location>
        <position position="42"/>
    </location>
</feature>
<dbReference type="Pfam" id="PF10502">
    <property type="entry name" value="Peptidase_S26"/>
    <property type="match status" value="1"/>
</dbReference>
<evidence type="ECO:0000256" key="6">
    <source>
        <dbReference type="PIRSR" id="PIRSR600223-1"/>
    </source>
</evidence>
<dbReference type="NCBIfam" id="TIGR02227">
    <property type="entry name" value="sigpep_I_bact"/>
    <property type="match status" value="1"/>
</dbReference>
<accession>A0A2T4VWZ3</accession>
<evidence type="ECO:0000259" key="8">
    <source>
        <dbReference type="Pfam" id="PF10502"/>
    </source>
</evidence>
<dbReference type="EMBL" id="PSQJ01000005">
    <property type="protein sequence ID" value="PTL86299.1"/>
    <property type="molecule type" value="Genomic_DNA"/>
</dbReference>
<comment type="subcellular location">
    <subcellularLocation>
        <location evidence="7">Membrane</location>
        <topology evidence="7">Single-pass type II membrane protein</topology>
    </subcellularLocation>
</comment>
<evidence type="ECO:0000256" key="4">
    <source>
        <dbReference type="ARBA" id="ARBA00019232"/>
    </source>
</evidence>
<dbReference type="AlphaFoldDB" id="A0A2T4VWZ3"/>
<evidence type="ECO:0000256" key="7">
    <source>
        <dbReference type="RuleBase" id="RU362042"/>
    </source>
</evidence>
<sequence>MKNNLCMELLGNETIKSVFQAILFAVLVRILLFQPSTIPTGSMIPTLLVGDYIIINKFSYGYSKYSIPFSYDLFRGRIFGSQPKRGDVVVFRLPRDPSVDYVKRLIGLPGDKISIKRGVVYINDVPVPQNPEGVFNHQYHKADWSNSVPVFREKLSNGITYRVLYNDPLSSSNNTLDFFIPPGQYFMMGDNRENSTDSRFTEVGFVPEENLIGRASIVLFSTVSGDSANKIWDLIPHMRWNRFFKIL</sequence>
<evidence type="ECO:0000256" key="5">
    <source>
        <dbReference type="ARBA" id="ARBA00022801"/>
    </source>
</evidence>
<dbReference type="EC" id="3.4.21.89" evidence="3 7"/>
<dbReference type="Proteomes" id="UP000240811">
    <property type="component" value="Unassembled WGS sequence"/>
</dbReference>
<dbReference type="CDD" id="cd06530">
    <property type="entry name" value="S26_SPase_I"/>
    <property type="match status" value="1"/>
</dbReference>
<protein>
    <recommendedName>
        <fullName evidence="4 7">Signal peptidase I</fullName>
        <ecNumber evidence="3 7">3.4.21.89</ecNumber>
    </recommendedName>
</protein>
<dbReference type="PANTHER" id="PTHR43390:SF1">
    <property type="entry name" value="CHLOROPLAST PROCESSING PEPTIDASE"/>
    <property type="match status" value="1"/>
</dbReference>
<evidence type="ECO:0000256" key="2">
    <source>
        <dbReference type="ARBA" id="ARBA00009370"/>
    </source>
</evidence>
<gene>
    <name evidence="9" type="primary">lepB</name>
    <name evidence="9" type="ORF">C4617_04330</name>
</gene>
<proteinExistence type="inferred from homology"/>
<dbReference type="PANTHER" id="PTHR43390">
    <property type="entry name" value="SIGNAL PEPTIDASE I"/>
    <property type="match status" value="1"/>
</dbReference>
<evidence type="ECO:0000256" key="3">
    <source>
        <dbReference type="ARBA" id="ARBA00013208"/>
    </source>
</evidence>
<dbReference type="InterPro" id="IPR000223">
    <property type="entry name" value="Pept_S26A_signal_pept_1"/>
</dbReference>
<evidence type="ECO:0000256" key="1">
    <source>
        <dbReference type="ARBA" id="ARBA00000677"/>
    </source>
</evidence>
<dbReference type="InterPro" id="IPR036286">
    <property type="entry name" value="LexA/Signal_pep-like_sf"/>
</dbReference>
<dbReference type="PRINTS" id="PR00727">
    <property type="entry name" value="LEADERPTASE"/>
</dbReference>
<dbReference type="InterPro" id="IPR019757">
    <property type="entry name" value="Pept_S26A_signal_pept_1_Lys-AS"/>
</dbReference>
<name>A0A2T4VWZ3_9HYPH</name>
<feature type="active site" evidence="6">
    <location>
        <position position="103"/>
    </location>
</feature>
<organism evidence="9 10">
    <name type="scientific">Candidatus Liberibacter europaeus</name>
    <dbReference type="NCBI Taxonomy" id="744859"/>
    <lineage>
        <taxon>Bacteria</taxon>
        <taxon>Pseudomonadati</taxon>
        <taxon>Pseudomonadota</taxon>
        <taxon>Alphaproteobacteria</taxon>
        <taxon>Hyphomicrobiales</taxon>
        <taxon>Rhizobiaceae</taxon>
        <taxon>Liberibacter</taxon>
    </lineage>
</organism>
<dbReference type="GO" id="GO:0006465">
    <property type="term" value="P:signal peptide processing"/>
    <property type="evidence" value="ECO:0007669"/>
    <property type="project" value="InterPro"/>
</dbReference>
<keyword evidence="5 7" id="KW-0378">Hydrolase</keyword>
<dbReference type="InterPro" id="IPR019533">
    <property type="entry name" value="Peptidase_S26"/>
</dbReference>